<evidence type="ECO:0000313" key="2">
    <source>
        <dbReference type="Proteomes" id="UP000617979"/>
    </source>
</evidence>
<protein>
    <submittedName>
        <fullName evidence="1">Uncharacterized protein</fullName>
    </submittedName>
</protein>
<evidence type="ECO:0000313" key="1">
    <source>
        <dbReference type="EMBL" id="GGA59448.1"/>
    </source>
</evidence>
<gene>
    <name evidence="1" type="ORF">GCM10007416_35640</name>
</gene>
<keyword evidence="2" id="KW-1185">Reference proteome</keyword>
<organism evidence="1 2">
    <name type="scientific">Kroppenstedtia guangzhouensis</name>
    <dbReference type="NCBI Taxonomy" id="1274356"/>
    <lineage>
        <taxon>Bacteria</taxon>
        <taxon>Bacillati</taxon>
        <taxon>Bacillota</taxon>
        <taxon>Bacilli</taxon>
        <taxon>Bacillales</taxon>
        <taxon>Thermoactinomycetaceae</taxon>
        <taxon>Kroppenstedtia</taxon>
    </lineage>
</organism>
<sequence>MKKVIEKVEGTYIRVESDWMKEKAEDSYFKAHIYCGFCNTEDYERISHPDDPVSPCSCGSGRDVIVVFDEEGDPV</sequence>
<comment type="caution">
    <text evidence="1">The sequence shown here is derived from an EMBL/GenBank/DDBJ whole genome shotgun (WGS) entry which is preliminary data.</text>
</comment>
<proteinExistence type="predicted"/>
<name>A0ABQ1H5F6_9BACL</name>
<dbReference type="Proteomes" id="UP000617979">
    <property type="component" value="Unassembled WGS sequence"/>
</dbReference>
<dbReference type="RefSeq" id="WP_188433901.1">
    <property type="nucleotide sequence ID" value="NZ_BMEX01000048.1"/>
</dbReference>
<accession>A0ABQ1H5F6</accession>
<reference evidence="2" key="1">
    <citation type="journal article" date="2019" name="Int. J. Syst. Evol. Microbiol.">
        <title>The Global Catalogue of Microorganisms (GCM) 10K type strain sequencing project: providing services to taxonomists for standard genome sequencing and annotation.</title>
        <authorList>
            <consortium name="The Broad Institute Genomics Platform"/>
            <consortium name="The Broad Institute Genome Sequencing Center for Infectious Disease"/>
            <person name="Wu L."/>
            <person name="Ma J."/>
        </authorList>
    </citation>
    <scope>NUCLEOTIDE SEQUENCE [LARGE SCALE GENOMIC DNA]</scope>
    <source>
        <strain evidence="2">CGMCC 1.12404</strain>
    </source>
</reference>
<dbReference type="EMBL" id="BMEX01000048">
    <property type="protein sequence ID" value="GGA59448.1"/>
    <property type="molecule type" value="Genomic_DNA"/>
</dbReference>